<proteinExistence type="predicted"/>
<name>A0A8J2LXA1_9BILA</name>
<keyword evidence="1" id="KW-0812">Transmembrane</keyword>
<feature type="transmembrane region" description="Helical" evidence="1">
    <location>
        <begin position="205"/>
        <end position="224"/>
    </location>
</feature>
<feature type="transmembrane region" description="Helical" evidence="1">
    <location>
        <begin position="151"/>
        <end position="168"/>
    </location>
</feature>
<feature type="transmembrane region" description="Helical" evidence="1">
    <location>
        <begin position="230"/>
        <end position="249"/>
    </location>
</feature>
<feature type="transmembrane region" description="Helical" evidence="1">
    <location>
        <begin position="84"/>
        <end position="114"/>
    </location>
</feature>
<evidence type="ECO:0000313" key="2">
    <source>
        <dbReference type="EMBL" id="CAG9530500.1"/>
    </source>
</evidence>
<accession>A0A8J2LXA1</accession>
<feature type="transmembrane region" description="Helical" evidence="1">
    <location>
        <begin position="174"/>
        <end position="193"/>
    </location>
</feature>
<keyword evidence="3" id="KW-1185">Reference proteome</keyword>
<organism evidence="2 3">
    <name type="scientific">Cercopithifilaria johnstoni</name>
    <dbReference type="NCBI Taxonomy" id="2874296"/>
    <lineage>
        <taxon>Eukaryota</taxon>
        <taxon>Metazoa</taxon>
        <taxon>Ecdysozoa</taxon>
        <taxon>Nematoda</taxon>
        <taxon>Chromadorea</taxon>
        <taxon>Rhabditida</taxon>
        <taxon>Spirurina</taxon>
        <taxon>Spiruromorpha</taxon>
        <taxon>Filarioidea</taxon>
        <taxon>Onchocercidae</taxon>
        <taxon>Cercopithifilaria</taxon>
    </lineage>
</organism>
<dbReference type="PANTHER" id="PTHR31176:SF1">
    <property type="entry name" value="MFS DOMAIN-CONTAINING PROTEIN-RELATED"/>
    <property type="match status" value="1"/>
</dbReference>
<dbReference type="InterPro" id="IPR008574">
    <property type="entry name" value="Nematodes_ZYG-11_interact"/>
</dbReference>
<comment type="caution">
    <text evidence="2">The sequence shown here is derived from an EMBL/GenBank/DDBJ whole genome shotgun (WGS) entry which is preliminary data.</text>
</comment>
<dbReference type="Proteomes" id="UP000746747">
    <property type="component" value="Unassembled WGS sequence"/>
</dbReference>
<feature type="transmembrane region" description="Helical" evidence="1">
    <location>
        <begin position="261"/>
        <end position="281"/>
    </location>
</feature>
<protein>
    <submittedName>
        <fullName evidence="2">Uncharacterized protein</fullName>
    </submittedName>
</protein>
<evidence type="ECO:0000256" key="1">
    <source>
        <dbReference type="SAM" id="Phobius"/>
    </source>
</evidence>
<feature type="transmembrane region" description="Helical" evidence="1">
    <location>
        <begin position="120"/>
        <end position="139"/>
    </location>
</feature>
<reference evidence="2" key="1">
    <citation type="submission" date="2021-09" db="EMBL/GenBank/DDBJ databases">
        <authorList>
            <consortium name="Pathogen Informatics"/>
        </authorList>
    </citation>
    <scope>NUCLEOTIDE SEQUENCE</scope>
</reference>
<dbReference type="Pfam" id="PF05884">
    <property type="entry name" value="ZYG-11_interact"/>
    <property type="match status" value="1"/>
</dbReference>
<dbReference type="EMBL" id="CAKAEH010000289">
    <property type="protein sequence ID" value="CAG9530500.1"/>
    <property type="molecule type" value="Genomic_DNA"/>
</dbReference>
<dbReference type="OrthoDB" id="5822472at2759"/>
<keyword evidence="1" id="KW-1133">Transmembrane helix</keyword>
<sequence length="300" mass="33208">MTSDPVVSVVELADQYKSEFESGLSKLMKHATTFVNSTSKIRTYQQHINVLHHELLKQRDQMLVMIQDTQSTLSDLDTKNLMRVFSWMAVMSLGLSFGAFLGGIIFSSLLGFFISGSDAALLAYFVLPLTVYYFLHLPLKMTTKNELFRRYLLFSFAAFEGLLTGYIFSDKDLIGMPPIAALTPMAIGLIPHFGSSIIGKDHAKLICLTIGGGFFLHLSLGAIIDLSLPYLLLAGLYGLTGFAILQLYINNRGQDLIVTHIYQLAFVCAVILSQALVYVIFGFDARELTEAASRSSLSFL</sequence>
<gene>
    <name evidence="2" type="ORF">CJOHNSTONI_LOCUS992</name>
</gene>
<keyword evidence="1" id="KW-0472">Membrane</keyword>
<dbReference type="AlphaFoldDB" id="A0A8J2LXA1"/>
<evidence type="ECO:0000313" key="3">
    <source>
        <dbReference type="Proteomes" id="UP000746747"/>
    </source>
</evidence>
<dbReference type="PANTHER" id="PTHR31176">
    <property type="entry name" value="MFS DOMAIN-CONTAINING PROTEIN-RELATED"/>
    <property type="match status" value="1"/>
</dbReference>